<name>A0AAD4PQI3_9MUSC</name>
<evidence type="ECO:0000313" key="3">
    <source>
        <dbReference type="EMBL" id="KAH8385736.1"/>
    </source>
</evidence>
<dbReference type="AlphaFoldDB" id="A0AAD4PQI3"/>
<gene>
    <name evidence="3" type="ORF">KR093_010013</name>
</gene>
<dbReference type="InterPro" id="IPR036452">
    <property type="entry name" value="Ribo_hydro-like"/>
</dbReference>
<sequence>MSNVNQSCRFAILDCDGGSDDAWALLLLLHAEQAGRLKLLAVTVSGCGNTTCKNAARNMRRILKISSRVDVSITTVEPFIGNNVTDKKYFHGRDGFGDCLPENYFEEVSKFVQPNHAASAIRDLCVERPQQVTIIMVGPLTNLALSYTMYGEQFGRNVKDIYIMGGNYLGRGNSTRSAEFNFHSDPEAAHAVLLKARCPITILPWESCTKDYFNISINWRLDDFGQRTEVLNHLAIKMLTEIERAQWMPMQQFGFDTWNPCDALIVATWLFDKPFVKKDSFWHATVELNGTYTRGQMVLDHLKEEIKFPENVRIIEMVDDVFFKHIVEW</sequence>
<evidence type="ECO:0000259" key="2">
    <source>
        <dbReference type="Pfam" id="PF01156"/>
    </source>
</evidence>
<protein>
    <recommendedName>
        <fullName evidence="2">Inosine/uridine-preferring nucleoside hydrolase domain-containing protein</fullName>
    </recommendedName>
</protein>
<organism evidence="3 4">
    <name type="scientific">Drosophila rubida</name>
    <dbReference type="NCBI Taxonomy" id="30044"/>
    <lineage>
        <taxon>Eukaryota</taxon>
        <taxon>Metazoa</taxon>
        <taxon>Ecdysozoa</taxon>
        <taxon>Arthropoda</taxon>
        <taxon>Hexapoda</taxon>
        <taxon>Insecta</taxon>
        <taxon>Pterygota</taxon>
        <taxon>Neoptera</taxon>
        <taxon>Endopterygota</taxon>
        <taxon>Diptera</taxon>
        <taxon>Brachycera</taxon>
        <taxon>Muscomorpha</taxon>
        <taxon>Ephydroidea</taxon>
        <taxon>Drosophilidae</taxon>
        <taxon>Drosophila</taxon>
    </lineage>
</organism>
<dbReference type="GO" id="GO:0016799">
    <property type="term" value="F:hydrolase activity, hydrolyzing N-glycosyl compounds"/>
    <property type="evidence" value="ECO:0007669"/>
    <property type="project" value="InterPro"/>
</dbReference>
<comment type="caution">
    <text evidence="3">The sequence shown here is derived from an EMBL/GenBank/DDBJ whole genome shotgun (WGS) entry which is preliminary data.</text>
</comment>
<dbReference type="EMBL" id="JAJJHW010000391">
    <property type="protein sequence ID" value="KAH8385736.1"/>
    <property type="molecule type" value="Genomic_DNA"/>
</dbReference>
<proteinExistence type="inferred from homology"/>
<dbReference type="Gene3D" id="3.90.245.10">
    <property type="entry name" value="Ribonucleoside hydrolase-like"/>
    <property type="match status" value="1"/>
</dbReference>
<dbReference type="Pfam" id="PF01156">
    <property type="entry name" value="IU_nuc_hydro"/>
    <property type="match status" value="1"/>
</dbReference>
<dbReference type="InterPro" id="IPR052775">
    <property type="entry name" value="IUN_hydrolase"/>
</dbReference>
<feature type="domain" description="Inosine/uridine-preferring nucleoside hydrolase" evidence="2">
    <location>
        <begin position="12"/>
        <end position="323"/>
    </location>
</feature>
<accession>A0AAD4PQI3</accession>
<dbReference type="PANTHER" id="PTHR46190">
    <property type="entry name" value="SI:CH211-201H21.5-RELATED"/>
    <property type="match status" value="1"/>
</dbReference>
<reference evidence="3" key="1">
    <citation type="journal article" date="2021" name="Mol. Ecol. Resour.">
        <title>Phylogenomic analyses of the genus Drosophila reveals genomic signals of climate adaptation.</title>
        <authorList>
            <person name="Li F."/>
            <person name="Rane R.V."/>
            <person name="Luria V."/>
            <person name="Xiong Z."/>
            <person name="Chen J."/>
            <person name="Li Z."/>
            <person name="Catullo R.A."/>
            <person name="Griffin P.C."/>
            <person name="Schiffer M."/>
            <person name="Pearce S."/>
            <person name="Lee S.F."/>
            <person name="McElroy K."/>
            <person name="Stocker A."/>
            <person name="Shirriffs J."/>
            <person name="Cockerell F."/>
            <person name="Coppin C."/>
            <person name="Sgro C.M."/>
            <person name="Karger A."/>
            <person name="Cain J.W."/>
            <person name="Weber J.A."/>
            <person name="Santpere G."/>
            <person name="Kirschner M.W."/>
            <person name="Hoffmann A.A."/>
            <person name="Oakeshott J.G."/>
            <person name="Zhang G."/>
        </authorList>
    </citation>
    <scope>NUCLEOTIDE SEQUENCE</scope>
    <source>
        <strain evidence="3">BGI-SZ-2011g</strain>
    </source>
</reference>
<dbReference type="InterPro" id="IPR001910">
    <property type="entry name" value="Inosine/uridine_hydrolase_dom"/>
</dbReference>
<evidence type="ECO:0000313" key="4">
    <source>
        <dbReference type="Proteomes" id="UP001200034"/>
    </source>
</evidence>
<feature type="non-terminal residue" evidence="3">
    <location>
        <position position="1"/>
    </location>
</feature>
<comment type="similarity">
    <text evidence="1">Belongs to the IUNH family.</text>
</comment>
<dbReference type="Proteomes" id="UP001200034">
    <property type="component" value="Unassembled WGS sequence"/>
</dbReference>
<dbReference type="PANTHER" id="PTHR46190:SF1">
    <property type="entry name" value="SI:CH211-201H21.5"/>
    <property type="match status" value="1"/>
</dbReference>
<evidence type="ECO:0000256" key="1">
    <source>
        <dbReference type="ARBA" id="ARBA00009176"/>
    </source>
</evidence>
<keyword evidence="4" id="KW-1185">Reference proteome</keyword>
<dbReference type="SUPFAM" id="SSF53590">
    <property type="entry name" value="Nucleoside hydrolase"/>
    <property type="match status" value="1"/>
</dbReference>